<proteinExistence type="inferred from homology"/>
<reference evidence="4" key="1">
    <citation type="journal article" date="2021" name="IMA Fungus">
        <title>Genomic characterization of three marine fungi, including Emericellopsis atlantica sp. nov. with signatures of a generalist lifestyle and marine biomass degradation.</title>
        <authorList>
            <person name="Hagestad O.C."/>
            <person name="Hou L."/>
            <person name="Andersen J.H."/>
            <person name="Hansen E.H."/>
            <person name="Altermark B."/>
            <person name="Li C."/>
            <person name="Kuhnert E."/>
            <person name="Cox R.J."/>
            <person name="Crous P.W."/>
            <person name="Spatafora J.W."/>
            <person name="Lail K."/>
            <person name="Amirebrahimi M."/>
            <person name="Lipzen A."/>
            <person name="Pangilinan J."/>
            <person name="Andreopoulos W."/>
            <person name="Hayes R.D."/>
            <person name="Ng V."/>
            <person name="Grigoriev I.V."/>
            <person name="Jackson S.A."/>
            <person name="Sutton T.D.S."/>
            <person name="Dobson A.D.W."/>
            <person name="Rama T."/>
        </authorList>
    </citation>
    <scope>NUCLEOTIDE SEQUENCE</scope>
    <source>
        <strain evidence="4">TRa018bII</strain>
    </source>
</reference>
<feature type="region of interest" description="Disordered" evidence="2">
    <location>
        <begin position="186"/>
        <end position="207"/>
    </location>
</feature>
<evidence type="ECO:0000313" key="5">
    <source>
        <dbReference type="Proteomes" id="UP000824998"/>
    </source>
</evidence>
<feature type="compositionally biased region" description="Basic residues" evidence="2">
    <location>
        <begin position="187"/>
        <end position="207"/>
    </location>
</feature>
<evidence type="ECO:0000259" key="3">
    <source>
        <dbReference type="Pfam" id="PF00472"/>
    </source>
</evidence>
<comment type="caution">
    <text evidence="4">The sequence shown here is derived from an EMBL/GenBank/DDBJ whole genome shotgun (WGS) entry which is preliminary data.</text>
</comment>
<evidence type="ECO:0000256" key="2">
    <source>
        <dbReference type="SAM" id="MobiDB-lite"/>
    </source>
</evidence>
<name>A0A9P7YAT5_9HELO</name>
<feature type="domain" description="Prokaryotic-type class I peptide chain release factors" evidence="3">
    <location>
        <begin position="76"/>
        <end position="201"/>
    </location>
</feature>
<dbReference type="GO" id="GO:0070126">
    <property type="term" value="P:mitochondrial translational termination"/>
    <property type="evidence" value="ECO:0007669"/>
    <property type="project" value="TreeGrafter"/>
</dbReference>
<dbReference type="EMBL" id="MU251683">
    <property type="protein sequence ID" value="KAG9230320.1"/>
    <property type="molecule type" value="Genomic_DNA"/>
</dbReference>
<organism evidence="4 5">
    <name type="scientific">Amylocarpus encephaloides</name>
    <dbReference type="NCBI Taxonomy" id="45428"/>
    <lineage>
        <taxon>Eukaryota</taxon>
        <taxon>Fungi</taxon>
        <taxon>Dikarya</taxon>
        <taxon>Ascomycota</taxon>
        <taxon>Pezizomycotina</taxon>
        <taxon>Leotiomycetes</taxon>
        <taxon>Helotiales</taxon>
        <taxon>Helotiales incertae sedis</taxon>
        <taxon>Amylocarpus</taxon>
    </lineage>
</organism>
<sequence length="207" mass="23544">MLSNHISRCFSSPLVTHLVLVQRHRAYSSRPSNDADDFGATRQWYKDLKDGKLDLHGKTSFSGSQIGNANVAKLAKISYTRASGPGGQKVNKTNSKAVTVWDMEALEKLIPKTLHPALLKSSYYARSSNTFKIECDTFRNQTDNRKESFRRLDKEIERIYEEVVPGATSKEQQLHVKQLVQADNHARLKMKKQHSDKKQARKKGGWD</sequence>
<evidence type="ECO:0000313" key="4">
    <source>
        <dbReference type="EMBL" id="KAG9230320.1"/>
    </source>
</evidence>
<protein>
    <recommendedName>
        <fullName evidence="3">Prokaryotic-type class I peptide chain release factors domain-containing protein</fullName>
    </recommendedName>
</protein>
<dbReference type="GO" id="GO:0016150">
    <property type="term" value="F:translation release factor activity, codon nonspecific"/>
    <property type="evidence" value="ECO:0007669"/>
    <property type="project" value="TreeGrafter"/>
</dbReference>
<dbReference type="OrthoDB" id="270639at2759"/>
<evidence type="ECO:0000256" key="1">
    <source>
        <dbReference type="ARBA" id="ARBA00010835"/>
    </source>
</evidence>
<gene>
    <name evidence="4" type="ORF">BJ875DRAFT_159505</name>
</gene>
<dbReference type="InterPro" id="IPR045853">
    <property type="entry name" value="Pep_chain_release_fac_I_sf"/>
</dbReference>
<accession>A0A9P7YAT5</accession>
<dbReference type="PANTHER" id="PTHR11075:SF54">
    <property type="entry name" value="LARGE RIBOSOMAL SUBUNIT PROTEIN ML62"/>
    <property type="match status" value="1"/>
</dbReference>
<comment type="similarity">
    <text evidence="1">Belongs to the prokaryotic/mitochondrial release factor family.</text>
</comment>
<dbReference type="GO" id="GO:0005762">
    <property type="term" value="C:mitochondrial large ribosomal subunit"/>
    <property type="evidence" value="ECO:0007669"/>
    <property type="project" value="TreeGrafter"/>
</dbReference>
<dbReference type="Proteomes" id="UP000824998">
    <property type="component" value="Unassembled WGS sequence"/>
</dbReference>
<dbReference type="InterPro" id="IPR000352">
    <property type="entry name" value="Pep_chain_release_fac_I"/>
</dbReference>
<dbReference type="GO" id="GO:0004045">
    <property type="term" value="F:peptidyl-tRNA hydrolase activity"/>
    <property type="evidence" value="ECO:0007669"/>
    <property type="project" value="TreeGrafter"/>
</dbReference>
<dbReference type="AlphaFoldDB" id="A0A9P7YAT5"/>
<dbReference type="Gene3D" id="3.30.160.20">
    <property type="match status" value="1"/>
</dbReference>
<dbReference type="SUPFAM" id="SSF75620">
    <property type="entry name" value="Release factor"/>
    <property type="match status" value="1"/>
</dbReference>
<dbReference type="Pfam" id="PF00472">
    <property type="entry name" value="RF-1"/>
    <property type="match status" value="1"/>
</dbReference>
<dbReference type="PANTHER" id="PTHR11075">
    <property type="entry name" value="PEPTIDE CHAIN RELEASE FACTOR"/>
    <property type="match status" value="1"/>
</dbReference>
<dbReference type="InterPro" id="IPR052104">
    <property type="entry name" value="Mito_Release_Factor_mL62"/>
</dbReference>
<keyword evidence="5" id="KW-1185">Reference proteome</keyword>